<proteinExistence type="predicted"/>
<dbReference type="InterPro" id="IPR011124">
    <property type="entry name" value="Znf_CW"/>
</dbReference>
<evidence type="ECO:0000256" key="8">
    <source>
        <dbReference type="ARBA" id="ARBA00022771"/>
    </source>
</evidence>
<evidence type="ECO:0000256" key="9">
    <source>
        <dbReference type="ARBA" id="ARBA00022833"/>
    </source>
</evidence>
<feature type="compositionally biased region" description="Basic and acidic residues" evidence="11">
    <location>
        <begin position="988"/>
        <end position="1000"/>
    </location>
</feature>
<dbReference type="PANTHER" id="PTHR22884">
    <property type="entry name" value="SET DOMAIN PROTEINS"/>
    <property type="match status" value="1"/>
</dbReference>
<dbReference type="SUPFAM" id="SSF82199">
    <property type="entry name" value="SET domain"/>
    <property type="match status" value="1"/>
</dbReference>
<feature type="domain" description="SET" evidence="12">
    <location>
        <begin position="1221"/>
        <end position="1346"/>
    </location>
</feature>
<organism evidence="16 17">
    <name type="scientific">Canna indica</name>
    <name type="common">Indian-shot</name>
    <dbReference type="NCBI Taxonomy" id="4628"/>
    <lineage>
        <taxon>Eukaryota</taxon>
        <taxon>Viridiplantae</taxon>
        <taxon>Streptophyta</taxon>
        <taxon>Embryophyta</taxon>
        <taxon>Tracheophyta</taxon>
        <taxon>Spermatophyta</taxon>
        <taxon>Magnoliopsida</taxon>
        <taxon>Liliopsida</taxon>
        <taxon>Zingiberales</taxon>
        <taxon>Cannaceae</taxon>
        <taxon>Canna</taxon>
    </lineage>
</organism>
<evidence type="ECO:0000259" key="15">
    <source>
        <dbReference type="PROSITE" id="PS51215"/>
    </source>
</evidence>
<keyword evidence="10" id="KW-0539">Nucleus</keyword>
<dbReference type="Gene3D" id="3.30.40.100">
    <property type="match status" value="1"/>
</dbReference>
<dbReference type="InterPro" id="IPR003616">
    <property type="entry name" value="Post-SET_dom"/>
</dbReference>
<feature type="region of interest" description="Disordered" evidence="11">
    <location>
        <begin position="1544"/>
        <end position="1578"/>
    </location>
</feature>
<keyword evidence="8" id="KW-0863">Zinc-finger</keyword>
<dbReference type="InterPro" id="IPR044437">
    <property type="entry name" value="SETD2/Set2_SET"/>
</dbReference>
<keyword evidence="3" id="KW-0158">Chromosome</keyword>
<evidence type="ECO:0000256" key="6">
    <source>
        <dbReference type="ARBA" id="ARBA00022691"/>
    </source>
</evidence>
<accession>A0AAQ3QIX2</accession>
<keyword evidence="9" id="KW-0862">Zinc</keyword>
<dbReference type="InterPro" id="IPR006560">
    <property type="entry name" value="AWS_dom"/>
</dbReference>
<dbReference type="Proteomes" id="UP001327560">
    <property type="component" value="Chromosome 7"/>
</dbReference>
<dbReference type="Pfam" id="PF07496">
    <property type="entry name" value="zf-CW"/>
    <property type="match status" value="1"/>
</dbReference>
<dbReference type="PROSITE" id="PS51050">
    <property type="entry name" value="ZF_CW"/>
    <property type="match status" value="1"/>
</dbReference>
<evidence type="ECO:0000256" key="1">
    <source>
        <dbReference type="ARBA" id="ARBA00004123"/>
    </source>
</evidence>
<dbReference type="GO" id="GO:0005694">
    <property type="term" value="C:chromosome"/>
    <property type="evidence" value="ECO:0007669"/>
    <property type="project" value="UniProtKB-SubCell"/>
</dbReference>
<keyword evidence="6" id="KW-0949">S-adenosyl-L-methionine</keyword>
<evidence type="ECO:0000259" key="14">
    <source>
        <dbReference type="PROSITE" id="PS51050"/>
    </source>
</evidence>
<evidence type="ECO:0000256" key="2">
    <source>
        <dbReference type="ARBA" id="ARBA00004286"/>
    </source>
</evidence>
<dbReference type="InterPro" id="IPR050777">
    <property type="entry name" value="SET2_Histone-Lys_MeTrsfase"/>
</dbReference>
<feature type="compositionally biased region" description="Basic and acidic residues" evidence="11">
    <location>
        <begin position="900"/>
        <end position="913"/>
    </location>
</feature>
<keyword evidence="5" id="KW-0808">Transferase</keyword>
<dbReference type="EMBL" id="CP136896">
    <property type="protein sequence ID" value="WOL12899.1"/>
    <property type="molecule type" value="Genomic_DNA"/>
</dbReference>
<dbReference type="InterPro" id="IPR046341">
    <property type="entry name" value="SET_dom_sf"/>
</dbReference>
<evidence type="ECO:0000256" key="3">
    <source>
        <dbReference type="ARBA" id="ARBA00022454"/>
    </source>
</evidence>
<feature type="compositionally biased region" description="Basic and acidic residues" evidence="11">
    <location>
        <begin position="1834"/>
        <end position="1843"/>
    </location>
</feature>
<evidence type="ECO:0000256" key="7">
    <source>
        <dbReference type="ARBA" id="ARBA00022723"/>
    </source>
</evidence>
<dbReference type="CDD" id="cd19172">
    <property type="entry name" value="SET_SETD2"/>
    <property type="match status" value="1"/>
</dbReference>
<feature type="region of interest" description="Disordered" evidence="11">
    <location>
        <begin position="897"/>
        <end position="928"/>
    </location>
</feature>
<feature type="domain" description="AWS" evidence="15">
    <location>
        <begin position="1177"/>
        <end position="1227"/>
    </location>
</feature>
<dbReference type="Pfam" id="PF00856">
    <property type="entry name" value="SET"/>
    <property type="match status" value="1"/>
</dbReference>
<name>A0AAQ3QIX2_9LILI</name>
<sequence>MKDCCGDPDSMRGSLGGIVEVPGGSRDGVVDSRTGEGLLAFDEVRVFVGGNAGAGDEGLQNVTGGSSPCDDNCSNLDIVNDHGLFIKEIKEMQEGYGDFVEVEKESNNLVLNRRTSVENPKAVEGEDLGVAHVGLQTISQTEFSCSQMSYTNDTSVDSKNGVASLIDDMKEIDKGYNKSVLAEKENEHLHVVLEKEPFVKTPDMIEDAGVGAKNSLTVTCSLCDDNGASNVGEWKESKIRSEIYIGTAEKNCHSCLDDKMLIKGTEMADQEHNSKPPGLSTLLTSGDVSESSGTHIALKVGDATQSSSEDKGCEACNRCETVPPISSVSAADCHLISIDGKTVKQVESCSSVPEKSTGSMHSGAALAGGKSEGELLSGVEGIECNICKDKMLYSDYGNSEKDEPVNSQNFQGLTSTSIRVEGDEVCNHLEENSVSSEQAVVPAGCISRGLSGGSLEEVASCFSGEGLSFQQSSSSFTVVLAHPSDPVTATDCERKVTGVVNAASTCCSNVKDSCGQVSDGGLVNSKPAPLFVFRRTNPKRAASLRNNQVDVKPNHLTGKRNRARKCKKAADASMSISSITLGKNNMRRKRSCFNRMTRKSVWGKIDSLLSVFTENISIVDLAQIQSKYLKRFKCCRSKGKKRMAHGDRNLRFPETQPAFSTHPMQLNGTIYLQPKFPDALNSQCSTESGNDALQNLSSPTVLHIPSRHGGGDCDPSADVVAPGQKFLQRDGQQGEKDIESTLTQDISCENMLEECPGVSSQDGSQPLVIDNRNLLNPESSPDSDIYNPVLDANTTTEPGAFMIQNAGVNNSRIVPERTVLHGIDVEALNTSEAIVNLESASALDVQLQTGNKKDKKEKDVQTSQKGYILSEQDLIDKKLHNLDQTTATEPLKYVRQRRNGIKERHLTSSDSNKKVSRKGSRRAFTGESNILGMTELDCSEEPRKVELGLETWAMPEQEIRNIQPEEGGSVISNKTKGLRLSRSSKTKVGREKSNLTDPSRRQRRKSFGQKNSNIQKTEKQRNKKKNQTLDGCHEALGSMKLSPGRVCNELEKPKDGTCGLDGQSVRQRKAWVLCDDCHQWRCIPTALADMIDQSDCRWTCKENPDKAFADCSLPQEKTNSEINAELEISDASCDEDAPKPNFARPMKSKISASQPAPWTHIKSNLYLHRNRKSQTIDETMVCHCKPSSEASLGCGDQCLNRMLNIECVKGTCPCGELCSNQQFQKRKYSRLKWIPCGKKGFGLQLLEDVSSGQFLIEYVGEVLDFPTYESRQRYYASRGQKHFYFMTLNGGEVIDACAKGNLGRFINHSCDPNCRTEKWMVNGEVCIGLFAIRDIKKGEEVTFNYNYVRVFGAAAKKCVCGSSICQGYIGGDPLNTEVIVQDDSDDEYLERFMVHEDNEKAVDMDVTLSDANNMIVKDADVSMDKKELLKDCSPISETEDDHQFKDTLCASSSDDISFSSMGNLQVRDAISRPLPEIQLLEESSKRLDNRQNKEITSPPSAYAQRLDIPSQASRAATVPISDSAVNISASGPIDEQLTRSKSFFARSSNSSHSIKKSKQCTKPMVPQKAKKLPVQSGNAQFERVEKELNELLDADGGISKRKDATRGYLKLLFVTAAEGDNVGAASQSIRDLSLILDALLKTKSRTVLVDIINKNGLQMLHNIMKQNRSKFTRIPILRKLLKVLEFLALKGILTPEHINKGPPCSGMESFKESMLSLTRHNDNQVHQIARNFRDKWIPRGIKRVEPTDRDKMQLDTQRSYNSWFKSSLFNRRIDQGARDSDAIVCVSEPMEQLTSSSLVMPGEASAHSSQQVCSLPLTDNNPTTGTRTRKRKSRWDQPSDYKIPDQQNLWSSQQEVASEAGSNIVKTGFSDLEYCSSTKVLKKSLDCSIEEDCPMDGVAGLKKFLQQNTDDEVPPGFGLQQKDHLVTPETLISRSEVVVGYLQERYLSHLSVSYGIPVSLVQKLGTPDCNTEAHQCWTVAPSMPFHPFPPLPPYPRGQSKLSNLGTESSRKSMITQGSSEIQPCNLDSRATDAAPVPSTSVERPVDSSEAWPRNPHNTQRMSWSSNSGGRRFFQPERGGNSQRFRRRWAPWPQEGSDGHRGSVRYRDSGRSSRGERKYWPPWPQEDSC</sequence>
<dbReference type="InterPro" id="IPR001214">
    <property type="entry name" value="SET_dom"/>
</dbReference>
<gene>
    <name evidence="16" type="ORF">Cni_G21668</name>
</gene>
<evidence type="ECO:0000256" key="10">
    <source>
        <dbReference type="ARBA" id="ARBA00023242"/>
    </source>
</evidence>
<evidence type="ECO:0000259" key="12">
    <source>
        <dbReference type="PROSITE" id="PS50280"/>
    </source>
</evidence>
<dbReference type="FunFam" id="2.170.270.10:FF:000035">
    <property type="entry name" value="Histone-lysine N-methyltransferase"/>
    <property type="match status" value="1"/>
</dbReference>
<dbReference type="GO" id="GO:0008270">
    <property type="term" value="F:zinc ion binding"/>
    <property type="evidence" value="ECO:0007669"/>
    <property type="project" value="UniProtKB-KW"/>
</dbReference>
<evidence type="ECO:0000259" key="13">
    <source>
        <dbReference type="PROSITE" id="PS50868"/>
    </source>
</evidence>
<comment type="subcellular location">
    <subcellularLocation>
        <location evidence="2">Chromosome</location>
    </subcellularLocation>
    <subcellularLocation>
        <location evidence="1">Nucleus</location>
    </subcellularLocation>
</comment>
<dbReference type="PROSITE" id="PS51215">
    <property type="entry name" value="AWS"/>
    <property type="match status" value="1"/>
</dbReference>
<feature type="compositionally biased region" description="Basic and acidic residues" evidence="11">
    <location>
        <begin position="2096"/>
        <end position="2118"/>
    </location>
</feature>
<keyword evidence="4" id="KW-0489">Methyltransferase</keyword>
<feature type="compositionally biased region" description="Basic and acidic residues" evidence="11">
    <location>
        <begin position="1482"/>
        <end position="1493"/>
    </location>
</feature>
<protein>
    <recommendedName>
        <fullName evidence="18">Histone-lysine N-methyltransferase ASHH2</fullName>
    </recommendedName>
</protein>
<keyword evidence="17" id="KW-1185">Reference proteome</keyword>
<evidence type="ECO:0000256" key="4">
    <source>
        <dbReference type="ARBA" id="ARBA00022603"/>
    </source>
</evidence>
<evidence type="ECO:0000313" key="16">
    <source>
        <dbReference type="EMBL" id="WOL12899.1"/>
    </source>
</evidence>
<feature type="region of interest" description="Disordered" evidence="11">
    <location>
        <begin position="2014"/>
        <end position="2128"/>
    </location>
</feature>
<dbReference type="PROSITE" id="PS50280">
    <property type="entry name" value="SET"/>
    <property type="match status" value="1"/>
</dbReference>
<evidence type="ECO:0000313" key="17">
    <source>
        <dbReference type="Proteomes" id="UP001327560"/>
    </source>
</evidence>
<dbReference type="PROSITE" id="PS50868">
    <property type="entry name" value="POST_SET"/>
    <property type="match status" value="1"/>
</dbReference>
<dbReference type="GO" id="GO:0046975">
    <property type="term" value="F:histone H3K36 methyltransferase activity"/>
    <property type="evidence" value="ECO:0007669"/>
    <property type="project" value="InterPro"/>
</dbReference>
<feature type="domain" description="Post-SET" evidence="13">
    <location>
        <begin position="1354"/>
        <end position="1370"/>
    </location>
</feature>
<evidence type="ECO:0008006" key="18">
    <source>
        <dbReference type="Google" id="ProtNLM"/>
    </source>
</evidence>
<reference evidence="16 17" key="1">
    <citation type="submission" date="2023-10" db="EMBL/GenBank/DDBJ databases">
        <title>Chromosome-scale genome assembly provides insights into flower coloration mechanisms of Canna indica.</title>
        <authorList>
            <person name="Li C."/>
        </authorList>
    </citation>
    <scope>NUCLEOTIDE SEQUENCE [LARGE SCALE GENOMIC DNA]</scope>
    <source>
        <tissue evidence="16">Flower</tissue>
    </source>
</reference>
<feature type="domain" description="CW-type" evidence="14">
    <location>
        <begin position="1065"/>
        <end position="1119"/>
    </location>
</feature>
<evidence type="ECO:0000256" key="11">
    <source>
        <dbReference type="SAM" id="MobiDB-lite"/>
    </source>
</evidence>
<dbReference type="SMART" id="SM00317">
    <property type="entry name" value="SET"/>
    <property type="match status" value="1"/>
</dbReference>
<keyword evidence="7" id="KW-0479">Metal-binding</keyword>
<dbReference type="GO" id="GO:0032259">
    <property type="term" value="P:methylation"/>
    <property type="evidence" value="ECO:0007669"/>
    <property type="project" value="UniProtKB-KW"/>
</dbReference>
<feature type="compositionally biased region" description="Basic residues" evidence="11">
    <location>
        <begin position="976"/>
        <end position="987"/>
    </location>
</feature>
<feature type="compositionally biased region" description="Polar residues" evidence="11">
    <location>
        <begin position="2055"/>
        <end position="2068"/>
    </location>
</feature>
<dbReference type="Pfam" id="PF17907">
    <property type="entry name" value="AWS"/>
    <property type="match status" value="1"/>
</dbReference>
<dbReference type="Gene3D" id="2.170.270.10">
    <property type="entry name" value="SET domain"/>
    <property type="match status" value="1"/>
</dbReference>
<feature type="region of interest" description="Disordered" evidence="11">
    <location>
        <begin position="960"/>
        <end position="1029"/>
    </location>
</feature>
<feature type="region of interest" description="Disordered" evidence="11">
    <location>
        <begin position="1482"/>
        <end position="1501"/>
    </location>
</feature>
<feature type="compositionally biased region" description="Polar residues" evidence="11">
    <location>
        <begin position="1809"/>
        <end position="1822"/>
    </location>
</feature>
<dbReference type="GO" id="GO:0005634">
    <property type="term" value="C:nucleus"/>
    <property type="evidence" value="ECO:0007669"/>
    <property type="project" value="UniProtKB-SubCell"/>
</dbReference>
<evidence type="ECO:0000256" key="5">
    <source>
        <dbReference type="ARBA" id="ARBA00022679"/>
    </source>
</evidence>
<dbReference type="SMART" id="SM00570">
    <property type="entry name" value="AWS"/>
    <property type="match status" value="1"/>
</dbReference>
<feature type="region of interest" description="Disordered" evidence="11">
    <location>
        <begin position="1809"/>
        <end position="1844"/>
    </location>
</feature>